<proteinExistence type="inferred from homology"/>
<dbReference type="EMBL" id="JAOZYB010000170">
    <property type="protein sequence ID" value="MEB3962730.1"/>
    <property type="molecule type" value="Genomic_DNA"/>
</dbReference>
<gene>
    <name evidence="7" type="ORF">OKJ48_21125</name>
</gene>
<evidence type="ECO:0000256" key="6">
    <source>
        <dbReference type="ARBA" id="ARBA00023306"/>
    </source>
</evidence>
<dbReference type="Pfam" id="PF04686">
    <property type="entry name" value="SsgA"/>
    <property type="match status" value="1"/>
</dbReference>
<sequence>MNGEQSGIRVHQTAPRELPVLSLDIKLVLDGVPRVPVQVEFRFDPTTPMIVSVTFTPWSGPSVLWRVSRALLYRGLYEESGEGDVQVWPMESDEGEAAWLLLESRETSAVFELPVAELGEWLDATYGVVPAEAETDALDWDVFLGELLEGRDPSGDGSAD</sequence>
<evidence type="ECO:0000256" key="4">
    <source>
        <dbReference type="ARBA" id="ARBA00022969"/>
    </source>
</evidence>
<dbReference type="RefSeq" id="WP_324770321.1">
    <property type="nucleotide sequence ID" value="NZ_BAAATS010000071.1"/>
</dbReference>
<evidence type="ECO:0000256" key="3">
    <source>
        <dbReference type="ARBA" id="ARBA00022618"/>
    </source>
</evidence>
<dbReference type="Proteomes" id="UP001352223">
    <property type="component" value="Unassembled WGS sequence"/>
</dbReference>
<keyword evidence="3" id="KW-0132">Cell division</keyword>
<evidence type="ECO:0000256" key="5">
    <source>
        <dbReference type="ARBA" id="ARBA00023210"/>
    </source>
</evidence>
<reference evidence="7 8" key="1">
    <citation type="submission" date="2022-10" db="EMBL/GenBank/DDBJ databases">
        <authorList>
            <person name="Xie J."/>
            <person name="Shen N."/>
        </authorList>
    </citation>
    <scope>NUCLEOTIDE SEQUENCE [LARGE SCALE GENOMIC DNA]</scope>
    <source>
        <strain evidence="7 8">DSM 41681</strain>
    </source>
</reference>
<keyword evidence="5" id="KW-0717">Septation</keyword>
<keyword evidence="8" id="KW-1185">Reference proteome</keyword>
<name>A0ABU6CEC2_9ACTN</name>
<comment type="subcellular location">
    <subcellularLocation>
        <location evidence="1">Cell septum</location>
    </subcellularLocation>
</comment>
<evidence type="ECO:0000256" key="2">
    <source>
        <dbReference type="ARBA" id="ARBA00009323"/>
    </source>
</evidence>
<keyword evidence="6" id="KW-0131">Cell cycle</keyword>
<organism evidence="7 8">
    <name type="scientific">Streptomyces kunmingensis</name>
    <dbReference type="NCBI Taxonomy" id="68225"/>
    <lineage>
        <taxon>Bacteria</taxon>
        <taxon>Bacillati</taxon>
        <taxon>Actinomycetota</taxon>
        <taxon>Actinomycetes</taxon>
        <taxon>Kitasatosporales</taxon>
        <taxon>Streptomycetaceae</taxon>
        <taxon>Streptomyces</taxon>
    </lineage>
</organism>
<keyword evidence="4" id="KW-0749">Sporulation</keyword>
<evidence type="ECO:0000256" key="1">
    <source>
        <dbReference type="ARBA" id="ARBA00004431"/>
    </source>
</evidence>
<dbReference type="Gene3D" id="2.30.31.20">
    <property type="entry name" value="Sporulation-specific cell division protein SsgB"/>
    <property type="match status" value="1"/>
</dbReference>
<comment type="caution">
    <text evidence="7">The sequence shown here is derived from an EMBL/GenBank/DDBJ whole genome shotgun (WGS) entry which is preliminary data.</text>
</comment>
<evidence type="ECO:0000313" key="7">
    <source>
        <dbReference type="EMBL" id="MEB3962730.1"/>
    </source>
</evidence>
<comment type="similarity">
    <text evidence="2">Belongs to the SsgA family.</text>
</comment>
<dbReference type="InterPro" id="IPR038658">
    <property type="entry name" value="SsgB_sf"/>
</dbReference>
<evidence type="ECO:0000313" key="8">
    <source>
        <dbReference type="Proteomes" id="UP001352223"/>
    </source>
</evidence>
<accession>A0ABU6CEC2</accession>
<protein>
    <submittedName>
        <fullName evidence="7">SsgA family sporulation/cell division regulator</fullName>
    </submittedName>
</protein>
<dbReference type="InterPro" id="IPR006776">
    <property type="entry name" value="SsgB"/>
</dbReference>